<gene>
    <name evidence="5" type="ORF">CXB77_12080</name>
</gene>
<proteinExistence type="inferred from homology"/>
<keyword evidence="3" id="KW-0067">ATP-binding</keyword>
<accession>A0A2S7XMU3</accession>
<dbReference type="Pfam" id="PF05157">
    <property type="entry name" value="MshEN"/>
    <property type="match status" value="1"/>
</dbReference>
<dbReference type="InterPro" id="IPR001482">
    <property type="entry name" value="T2SS/T4SS_dom"/>
</dbReference>
<name>A0A2S7XMU3_9GAMM</name>
<dbReference type="OrthoDB" id="9804785at2"/>
<dbReference type="GO" id="GO:0016887">
    <property type="term" value="F:ATP hydrolysis activity"/>
    <property type="evidence" value="ECO:0007669"/>
    <property type="project" value="TreeGrafter"/>
</dbReference>
<protein>
    <submittedName>
        <fullName evidence="5">Secretion system protein E</fullName>
    </submittedName>
</protein>
<reference evidence="5 6" key="1">
    <citation type="submission" date="2018-01" db="EMBL/GenBank/DDBJ databases">
        <title>The complete genome sequence of Chromatium okenii LaCa, a purple sulfur bacterium with a turbulent life.</title>
        <authorList>
            <person name="Luedin S.M."/>
            <person name="Liechti N."/>
            <person name="Storelli N."/>
            <person name="Danza F."/>
            <person name="Wittwer M."/>
            <person name="Pothier J.F."/>
            <person name="Tonolla M.A."/>
        </authorList>
    </citation>
    <scope>NUCLEOTIDE SEQUENCE [LARGE SCALE GENOMIC DNA]</scope>
    <source>
        <strain evidence="5 6">LaCa</strain>
    </source>
</reference>
<evidence type="ECO:0000256" key="1">
    <source>
        <dbReference type="ARBA" id="ARBA00006611"/>
    </source>
</evidence>
<dbReference type="PANTHER" id="PTHR30258">
    <property type="entry name" value="TYPE II SECRETION SYSTEM PROTEIN GSPE-RELATED"/>
    <property type="match status" value="1"/>
</dbReference>
<keyword evidence="2" id="KW-0547">Nucleotide-binding</keyword>
<comment type="caution">
    <text evidence="5">The sequence shown here is derived from an EMBL/GenBank/DDBJ whole genome shotgun (WGS) entry which is preliminary data.</text>
</comment>
<evidence type="ECO:0000313" key="6">
    <source>
        <dbReference type="Proteomes" id="UP000239936"/>
    </source>
</evidence>
<evidence type="ECO:0000259" key="4">
    <source>
        <dbReference type="PROSITE" id="PS00662"/>
    </source>
</evidence>
<dbReference type="Pfam" id="PF00437">
    <property type="entry name" value="T2SSE"/>
    <property type="match status" value="1"/>
</dbReference>
<feature type="domain" description="Bacterial type II secretion system protein E" evidence="4">
    <location>
        <begin position="455"/>
        <end position="469"/>
    </location>
</feature>
<dbReference type="InterPro" id="IPR003593">
    <property type="entry name" value="AAA+_ATPase"/>
</dbReference>
<dbReference type="GO" id="GO:0005886">
    <property type="term" value="C:plasma membrane"/>
    <property type="evidence" value="ECO:0007669"/>
    <property type="project" value="TreeGrafter"/>
</dbReference>
<dbReference type="PROSITE" id="PS00662">
    <property type="entry name" value="T2SP_E"/>
    <property type="match status" value="1"/>
</dbReference>
<dbReference type="Gene3D" id="3.30.450.90">
    <property type="match status" value="1"/>
</dbReference>
<dbReference type="GO" id="GO:0005524">
    <property type="term" value="F:ATP binding"/>
    <property type="evidence" value="ECO:0007669"/>
    <property type="project" value="UniProtKB-KW"/>
</dbReference>
<dbReference type="InterPro" id="IPR037257">
    <property type="entry name" value="T2SS_E_N_sf"/>
</dbReference>
<dbReference type="Proteomes" id="UP000239936">
    <property type="component" value="Unassembled WGS sequence"/>
</dbReference>
<dbReference type="InterPro" id="IPR027417">
    <property type="entry name" value="P-loop_NTPase"/>
</dbReference>
<dbReference type="EMBL" id="PPGH01000037">
    <property type="protein sequence ID" value="PQJ95059.1"/>
    <property type="molecule type" value="Genomic_DNA"/>
</dbReference>
<dbReference type="InterPro" id="IPR007831">
    <property type="entry name" value="T2SS_GspE_N"/>
</dbReference>
<evidence type="ECO:0000256" key="3">
    <source>
        <dbReference type="ARBA" id="ARBA00022840"/>
    </source>
</evidence>
<dbReference type="Gene3D" id="3.30.300.160">
    <property type="entry name" value="Type II secretion system, protein E, N-terminal domain"/>
    <property type="match status" value="1"/>
</dbReference>
<dbReference type="RefSeq" id="WP_105074115.1">
    <property type="nucleotide sequence ID" value="NZ_PPGH01000037.1"/>
</dbReference>
<dbReference type="Gene3D" id="3.40.50.300">
    <property type="entry name" value="P-loop containing nucleotide triphosphate hydrolases"/>
    <property type="match status" value="1"/>
</dbReference>
<evidence type="ECO:0000256" key="2">
    <source>
        <dbReference type="ARBA" id="ARBA00022741"/>
    </source>
</evidence>
<sequence>MPNPPYSDQPDPTNQIANVLEARGIVTPNLPAQDTSKQIAALLEERGIVTHEQLIQARRVHGKLRDDYSLTKVLQELGYVDAKQLRTALREQRQVVPLGNLLVELGYLKPQELRSALQAQQYPEFQGKKLGEILLEKRLIQEHQLIEVLGDQLGFLNEEPSFTDIDHDLLFQVTPDWCNRFQAIPIRRSNDGVVIAFRNPLDGIARQAAESVYGKVIAAISTRRAIEDSISSYENSRQHSRARPVELNEADVISVVDSLIIDALELGASDIHIEPMRQQLRVRMRRDGILILHKELDRAMSPIISSRLKILCQADIAEKRRHQGGGFRFDDPRSGRRSDVRASFFATIFGEKIVLRLLSRKAELLDINEVGMAKRMLERFIGDALDLPSGVILITGPTGSGKTTTLYGCINYLNDSERCIITAEDPVEYVIDGIAQCNLNPKINLTFEETLRHMVRQDPDVIVLGEIRDQFSAESAIQAALTGHKVLTTFHTEDSVGGLLRLMNMQIETFLIASTVVSVLAQRLLRHVCNNCAEPYRPNAQELHRLGVHQTDLIGANFRKGRGCSECQYTGYAGRVSVFEMLILNETVKDAVISKRSSSEIRRASIESAGLVTLLEDGLAKAAIGATTIQEVLRNLPRLGRPRPFKEILRLIGDIPQ</sequence>
<dbReference type="SMART" id="SM00382">
    <property type="entry name" value="AAA"/>
    <property type="match status" value="1"/>
</dbReference>
<dbReference type="PANTHER" id="PTHR30258:SF2">
    <property type="entry name" value="COMG OPERON PROTEIN 1"/>
    <property type="match status" value="1"/>
</dbReference>
<dbReference type="SUPFAM" id="SSF52540">
    <property type="entry name" value="P-loop containing nucleoside triphosphate hydrolases"/>
    <property type="match status" value="1"/>
</dbReference>
<dbReference type="AlphaFoldDB" id="A0A2S7XMU3"/>
<evidence type="ECO:0000313" key="5">
    <source>
        <dbReference type="EMBL" id="PQJ95059.1"/>
    </source>
</evidence>
<organism evidence="5 6">
    <name type="scientific">Chromatium okenii</name>
    <dbReference type="NCBI Taxonomy" id="61644"/>
    <lineage>
        <taxon>Bacteria</taxon>
        <taxon>Pseudomonadati</taxon>
        <taxon>Pseudomonadota</taxon>
        <taxon>Gammaproteobacteria</taxon>
        <taxon>Chromatiales</taxon>
        <taxon>Chromatiaceae</taxon>
        <taxon>Chromatium</taxon>
    </lineage>
</organism>
<dbReference type="CDD" id="cd01129">
    <property type="entry name" value="PulE-GspE-like"/>
    <property type="match status" value="1"/>
</dbReference>
<keyword evidence="6" id="KW-1185">Reference proteome</keyword>
<dbReference type="SUPFAM" id="SSF160246">
    <property type="entry name" value="EspE N-terminal domain-like"/>
    <property type="match status" value="2"/>
</dbReference>
<comment type="similarity">
    <text evidence="1">Belongs to the GSP E family.</text>
</comment>